<accession>A0A834RC35</accession>
<name>A0A834RC35_SARSC</name>
<gene>
    <name evidence="1" type="ORF">SSS_508</name>
</gene>
<reference evidence="2" key="3">
    <citation type="submission" date="2022-06" db="UniProtKB">
        <authorList>
            <consortium name="EnsemblMetazoa"/>
        </authorList>
    </citation>
    <scope>IDENTIFICATION</scope>
</reference>
<sequence>MDILKSAMNEENPQFNDCEKIEIYRFLMQNGFGSLDPVKLKESSLRDYSVEDIRKFLDAYKNYRSDDDDQFRNLMLKIFDSFTNTKSVEFVSIFSNLMLHKCSNLPLDSEYREVYLFLAKLLKGELPNIQNLKPKSTSILLALIQEIQLLVDSIEAKDVERIFAKNDQVNLEKSSHEEIPEERREKLMKTLMTMFKFQKISHFLNPLKIPHEVNRELMGYFLKKVA</sequence>
<evidence type="ECO:0000313" key="2">
    <source>
        <dbReference type="EnsemblMetazoa" id="KAF7494604.1"/>
    </source>
</evidence>
<dbReference type="EnsemblMetazoa" id="SSS_508s_mrna">
    <property type="protein sequence ID" value="KAF7494604.1"/>
    <property type="gene ID" value="SSS_508"/>
</dbReference>
<reference evidence="1" key="2">
    <citation type="submission" date="2020-01" db="EMBL/GenBank/DDBJ databases">
        <authorList>
            <person name="Korhonen P.K.K."/>
            <person name="Guangxu M.G."/>
            <person name="Wang T.W."/>
            <person name="Stroehlein A.J.S."/>
            <person name="Young N.D."/>
            <person name="Ang C.-S.A."/>
            <person name="Fernando D.W.F."/>
            <person name="Lu H.L."/>
            <person name="Taylor S.T."/>
            <person name="Ehtesham M.E.M."/>
            <person name="Najaraj S.H.N."/>
            <person name="Harsha G.H.G."/>
            <person name="Madugundu A.M."/>
            <person name="Renuse S.R."/>
            <person name="Holt D.H."/>
            <person name="Pandey A.P."/>
            <person name="Papenfuss A.P."/>
            <person name="Gasser R.B.G."/>
            <person name="Fischer K.F."/>
        </authorList>
    </citation>
    <scope>NUCLEOTIDE SEQUENCE</scope>
    <source>
        <strain evidence="1">SSS_KF_BRIS2020</strain>
    </source>
</reference>
<dbReference type="EMBL" id="WVUK01000052">
    <property type="protein sequence ID" value="KAF7494604.1"/>
    <property type="molecule type" value="Genomic_DNA"/>
</dbReference>
<proteinExistence type="predicted"/>
<protein>
    <submittedName>
        <fullName evidence="1 2">Uncharacterized protein</fullName>
    </submittedName>
</protein>
<dbReference type="AlphaFoldDB" id="A0A834RC35"/>
<reference evidence="3" key="1">
    <citation type="journal article" date="2020" name="PLoS Negl. Trop. Dis.">
        <title>High-quality nuclear genome for Sarcoptes scabiei-A critical resource for a neglected parasite.</title>
        <authorList>
            <person name="Korhonen P.K."/>
            <person name="Gasser R.B."/>
            <person name="Ma G."/>
            <person name="Wang T."/>
            <person name="Stroehlein A.J."/>
            <person name="Young N.D."/>
            <person name="Ang C.S."/>
            <person name="Fernando D.D."/>
            <person name="Lu H.C."/>
            <person name="Taylor S."/>
            <person name="Reynolds S.L."/>
            <person name="Mofiz E."/>
            <person name="Najaraj S.H."/>
            <person name="Gowda H."/>
            <person name="Madugundu A."/>
            <person name="Renuse S."/>
            <person name="Holt D."/>
            <person name="Pandey A."/>
            <person name="Papenfuss A.T."/>
            <person name="Fischer K."/>
        </authorList>
    </citation>
    <scope>NUCLEOTIDE SEQUENCE [LARGE SCALE GENOMIC DNA]</scope>
</reference>
<evidence type="ECO:0000313" key="1">
    <source>
        <dbReference type="EMBL" id="KAF7494604.1"/>
    </source>
</evidence>
<dbReference type="Proteomes" id="UP000070412">
    <property type="component" value="Unassembled WGS sequence"/>
</dbReference>
<keyword evidence="3" id="KW-1185">Reference proteome</keyword>
<organism evidence="1">
    <name type="scientific">Sarcoptes scabiei</name>
    <name type="common">Itch mite</name>
    <name type="synonym">Acarus scabiei</name>
    <dbReference type="NCBI Taxonomy" id="52283"/>
    <lineage>
        <taxon>Eukaryota</taxon>
        <taxon>Metazoa</taxon>
        <taxon>Ecdysozoa</taxon>
        <taxon>Arthropoda</taxon>
        <taxon>Chelicerata</taxon>
        <taxon>Arachnida</taxon>
        <taxon>Acari</taxon>
        <taxon>Acariformes</taxon>
        <taxon>Sarcoptiformes</taxon>
        <taxon>Astigmata</taxon>
        <taxon>Psoroptidia</taxon>
        <taxon>Sarcoptoidea</taxon>
        <taxon>Sarcoptidae</taxon>
        <taxon>Sarcoptinae</taxon>
        <taxon>Sarcoptes</taxon>
    </lineage>
</organism>
<dbReference type="OMA" id="SEEKHEN"/>
<evidence type="ECO:0000313" key="3">
    <source>
        <dbReference type="Proteomes" id="UP000070412"/>
    </source>
</evidence>
<dbReference type="OrthoDB" id="6511028at2759"/>